<evidence type="ECO:0000313" key="3">
    <source>
        <dbReference type="EMBL" id="RVU48536.1"/>
    </source>
</evidence>
<sequence length="259" mass="29288">MKNTGDVNSYLEDGCGRCQHYQTPECKVHQWADALRAIRELVQSTELDEQLKWGSPCYSLDGQNVVMIGAYRDNCVLSFLKGAALPDPTNILEKPGPNTRYSRVVRFRSVDEVRERREALTQLLCTRRTFLSDRVKRCRLTSALALSARTPKRRSDGGRTSGVQRRSGPGGAKSCSKGLSFVIGERGVRLFRTREAKAVDAGKRRVDRGERRVYVERLEGVRWQGRQGGERVSEHHVLECRGFKGLRELFEGAEVLEFA</sequence>
<reference evidence="3 4" key="1">
    <citation type="submission" date="2019-01" db="EMBL/GenBank/DDBJ databases">
        <title>Lujinxingia litoralis gen. nov., sp. nov. and Lujinxingia sediminis gen. nov., sp. nov., new members in the order Bradymonadales, isolated from coastal sediment.</title>
        <authorList>
            <person name="Li C.-M."/>
        </authorList>
    </citation>
    <scope>NUCLEOTIDE SEQUENCE [LARGE SCALE GENOMIC DNA]</scope>
    <source>
        <strain evidence="3 4">SEH01</strain>
    </source>
</reference>
<accession>A0ABY0CXC9</accession>
<dbReference type="EMBL" id="SADD01000001">
    <property type="protein sequence ID" value="RVU48536.1"/>
    <property type="molecule type" value="Genomic_DNA"/>
</dbReference>
<dbReference type="Proteomes" id="UP000282926">
    <property type="component" value="Unassembled WGS sequence"/>
</dbReference>
<evidence type="ECO:0000256" key="1">
    <source>
        <dbReference type="SAM" id="MobiDB-lite"/>
    </source>
</evidence>
<gene>
    <name evidence="3" type="ORF">EA187_03635</name>
</gene>
<comment type="caution">
    <text evidence="3">The sequence shown here is derived from an EMBL/GenBank/DDBJ whole genome shotgun (WGS) entry which is preliminary data.</text>
</comment>
<dbReference type="SUPFAM" id="SSF159888">
    <property type="entry name" value="YdhG-like"/>
    <property type="match status" value="1"/>
</dbReference>
<feature type="region of interest" description="Disordered" evidence="1">
    <location>
        <begin position="149"/>
        <end position="175"/>
    </location>
</feature>
<keyword evidence="4" id="KW-1185">Reference proteome</keyword>
<proteinExistence type="predicted"/>
<name>A0ABY0CXC9_9DELT</name>
<evidence type="ECO:0000259" key="2">
    <source>
        <dbReference type="Pfam" id="PF08818"/>
    </source>
</evidence>
<feature type="domain" description="YdhG-like" evidence="2">
    <location>
        <begin position="31"/>
        <end position="123"/>
    </location>
</feature>
<dbReference type="Gene3D" id="3.90.1150.200">
    <property type="match status" value="1"/>
</dbReference>
<dbReference type="Pfam" id="PF08818">
    <property type="entry name" value="DUF1801"/>
    <property type="match status" value="1"/>
</dbReference>
<protein>
    <recommendedName>
        <fullName evidence="2">YdhG-like domain-containing protein</fullName>
    </recommendedName>
</protein>
<dbReference type="InterPro" id="IPR014922">
    <property type="entry name" value="YdhG-like"/>
</dbReference>
<evidence type="ECO:0000313" key="4">
    <source>
        <dbReference type="Proteomes" id="UP000282926"/>
    </source>
</evidence>
<organism evidence="3 4">
    <name type="scientific">Lujinxingia sediminis</name>
    <dbReference type="NCBI Taxonomy" id="2480984"/>
    <lineage>
        <taxon>Bacteria</taxon>
        <taxon>Deltaproteobacteria</taxon>
        <taxon>Bradymonadales</taxon>
        <taxon>Lujinxingiaceae</taxon>
        <taxon>Lujinxingia</taxon>
    </lineage>
</organism>